<sequence>MNLSMLVSLGVERWGARLAQVTTPGIGAPGPAIGTPEAASVLFSGPQFFIALVSGILLAFAIQLLLTNLSVAAGISFLGGRSSSDSSRDTSSDDSGVGATIRKISFGVGIWTLISVSIALFFACYLAVQLSLLSSANLGAIVGLVIWAAYFSLLVWVSSTTVGSLIGSVVQAATSGFQAVLGTATAALGGQAAKRQAVSTAEAVAAAVRNELGAGVDSETIRDSIETYVRNLRRPGLDLNRIQGELTSLLNDPEVTRLAEEGELRHIDRQTFLNLISQRTDLSKQEVNRLADLLEAAWQQSLGQRKTSDSTAELVEYLRSTQSGQLRLEELNAKVDRLLAERQQQTSSADAAQTGPIQQTLQSGLNTAIGLLVGRTDLNDMDLGRILKRLQSTAAQVTDQTQSLVGQVGSDQTSYSPIETDVEQYLLNTYSWEMDRDSINRDFRNTLYDPSADPNAVIEAVSRLNRRRFVELLTSRGVFTQSRIQEIADQLEAVRREVLSTAQAAREREIAVDLQQRIDIYLTVTPKEQLVSPDTLPAFRAIIEDADAEPEILQQRLASYNRTGLEQILLKRQDLTISERNAILDALDRTREQVLFESQSLRDQAKQRYSEFQQQLESYLRNTGKSELNPEGIKRDLQLLASDPATGMTALRYRAAQFDRDTLVQLLNQRQDLSETEINQILDQVESTWYSVVHAPSTVVQTVKDQYDQTLSTLADYLRRTNLEELDPDGIQRDLKRLFENPQEGALALRRRLSRIDRETLVRLLSQRPDLSEEQVNRTIDQILGSIQQIIRSPRRLALRTQQRVVDFEAGLEEYLRKTNKAELNPEGIKRDLRLLVESPKLGVQSLGERLSRMDRSTLIALLSQRQDMTPEEAERIVSNIESVRDQMLAQVKQVQARIQAVIDGIFARIRNYLNSLERPELNYDGIKHDIGQLFEDPQAGFEALRSRLSQVDRGTLVALLSSREDISEADANRIIDQIEAARTGVLQRAERIQLEAQRRLEAVKQQAQHQLEETRKAAAVAAWWLFATALVSAAAAALGGTLASS</sequence>
<evidence type="ECO:0000256" key="1">
    <source>
        <dbReference type="SAM" id="Coils"/>
    </source>
</evidence>
<feature type="transmembrane region" description="Helical" evidence="2">
    <location>
        <begin position="138"/>
        <end position="157"/>
    </location>
</feature>
<gene>
    <name evidence="3" type="ORF">HJG54_21965</name>
</gene>
<evidence type="ECO:0000313" key="3">
    <source>
        <dbReference type="EMBL" id="WNZ25256.1"/>
    </source>
</evidence>
<accession>A0AA96WNP7</accession>
<organism evidence="3">
    <name type="scientific">Leptolyngbya sp. NK1-12</name>
    <dbReference type="NCBI Taxonomy" id="2547451"/>
    <lineage>
        <taxon>Bacteria</taxon>
        <taxon>Bacillati</taxon>
        <taxon>Cyanobacteriota</taxon>
        <taxon>Cyanophyceae</taxon>
        <taxon>Leptolyngbyales</taxon>
        <taxon>Leptolyngbyaceae</taxon>
        <taxon>Leptolyngbya group</taxon>
        <taxon>Leptolyngbya</taxon>
    </lineage>
</organism>
<keyword evidence="2" id="KW-0812">Transmembrane</keyword>
<proteinExistence type="predicted"/>
<keyword evidence="2" id="KW-0472">Membrane</keyword>
<feature type="transmembrane region" description="Helical" evidence="2">
    <location>
        <begin position="169"/>
        <end position="189"/>
    </location>
</feature>
<evidence type="ECO:0000256" key="2">
    <source>
        <dbReference type="SAM" id="Phobius"/>
    </source>
</evidence>
<keyword evidence="1" id="KW-0175">Coiled coil</keyword>
<name>A0AA96WNP7_9CYAN</name>
<feature type="coiled-coil region" evidence="1">
    <location>
        <begin position="321"/>
        <end position="348"/>
    </location>
</feature>
<feature type="transmembrane region" description="Helical" evidence="2">
    <location>
        <begin position="110"/>
        <end position="132"/>
    </location>
</feature>
<dbReference type="EMBL" id="CP053586">
    <property type="protein sequence ID" value="WNZ25256.1"/>
    <property type="molecule type" value="Genomic_DNA"/>
</dbReference>
<feature type="transmembrane region" description="Helical" evidence="2">
    <location>
        <begin position="48"/>
        <end position="78"/>
    </location>
</feature>
<feature type="coiled-coil region" evidence="1">
    <location>
        <begin position="987"/>
        <end position="1018"/>
    </location>
</feature>
<keyword evidence="2" id="KW-1133">Transmembrane helix</keyword>
<protein>
    <submittedName>
        <fullName evidence="3">MFS transporter</fullName>
    </submittedName>
</protein>
<dbReference type="AlphaFoldDB" id="A0AA96WNP7"/>
<feature type="transmembrane region" description="Helical" evidence="2">
    <location>
        <begin position="1022"/>
        <end position="1044"/>
    </location>
</feature>
<reference evidence="3" key="1">
    <citation type="submission" date="2020-05" db="EMBL/GenBank/DDBJ databases">
        <authorList>
            <person name="Zhu T."/>
            <person name="Keshari N."/>
            <person name="Lu X."/>
        </authorList>
    </citation>
    <scope>NUCLEOTIDE SEQUENCE</scope>
    <source>
        <strain evidence="3">NK1-12</strain>
    </source>
</reference>